<feature type="compositionally biased region" description="Basic and acidic residues" evidence="1">
    <location>
        <begin position="7"/>
        <end position="21"/>
    </location>
</feature>
<dbReference type="Pfam" id="PF21628">
    <property type="entry name" value="Gp10-like"/>
    <property type="match status" value="1"/>
</dbReference>
<dbReference type="EMBL" id="LAZR01052782">
    <property type="protein sequence ID" value="KKK82194.1"/>
    <property type="molecule type" value="Genomic_DNA"/>
</dbReference>
<reference evidence="2" key="1">
    <citation type="journal article" date="2015" name="Nature">
        <title>Complex archaea that bridge the gap between prokaryotes and eukaryotes.</title>
        <authorList>
            <person name="Spang A."/>
            <person name="Saw J.H."/>
            <person name="Jorgensen S.L."/>
            <person name="Zaremba-Niedzwiedzka K."/>
            <person name="Martijn J."/>
            <person name="Lind A.E."/>
            <person name="van Eijk R."/>
            <person name="Schleper C."/>
            <person name="Guy L."/>
            <person name="Ettema T.J."/>
        </authorList>
    </citation>
    <scope>NUCLEOTIDE SEQUENCE</scope>
</reference>
<accession>A0A0F9AUQ6</accession>
<dbReference type="AlphaFoldDB" id="A0A0F9AUQ6"/>
<organism evidence="2">
    <name type="scientific">marine sediment metagenome</name>
    <dbReference type="NCBI Taxonomy" id="412755"/>
    <lineage>
        <taxon>unclassified sequences</taxon>
        <taxon>metagenomes</taxon>
        <taxon>ecological metagenomes</taxon>
    </lineage>
</organism>
<proteinExistence type="predicted"/>
<feature type="region of interest" description="Disordered" evidence="1">
    <location>
        <begin position="1"/>
        <end position="25"/>
    </location>
</feature>
<evidence type="ECO:0000313" key="2">
    <source>
        <dbReference type="EMBL" id="KKK82194.1"/>
    </source>
</evidence>
<sequence>MHLGNLKLRDMKLSRSEKAEDAEIASDSPDYPYGLILNLDQDALEKLGIELPDVGDTFFVVAVATVRSVSEHKSDDHTSQDVSLQIEQLSLDAELVNSEKA</sequence>
<name>A0A0F9AUQ6_9ZZZZ</name>
<comment type="caution">
    <text evidence="2">The sequence shown here is derived from an EMBL/GenBank/DDBJ whole genome shotgun (WGS) entry which is preliminary data.</text>
</comment>
<dbReference type="InterPro" id="IPR049302">
    <property type="entry name" value="Gp10-like"/>
</dbReference>
<gene>
    <name evidence="2" type="ORF">LCGC14_2805830</name>
</gene>
<evidence type="ECO:0000256" key="1">
    <source>
        <dbReference type="SAM" id="MobiDB-lite"/>
    </source>
</evidence>
<protein>
    <submittedName>
        <fullName evidence="2">Uncharacterized protein</fullName>
    </submittedName>
</protein>